<dbReference type="SMART" id="SM00829">
    <property type="entry name" value="PKS_ER"/>
    <property type="match status" value="1"/>
</dbReference>
<evidence type="ECO:0000313" key="4">
    <source>
        <dbReference type="EMBL" id="MDX8481312.1"/>
    </source>
</evidence>
<dbReference type="SUPFAM" id="SSF50129">
    <property type="entry name" value="GroES-like"/>
    <property type="match status" value="1"/>
</dbReference>
<dbReference type="Pfam" id="PF13602">
    <property type="entry name" value="ADH_zinc_N_2"/>
    <property type="match status" value="1"/>
</dbReference>
<feature type="domain" description="Enoyl reductase (ER)" evidence="3">
    <location>
        <begin position="10"/>
        <end position="320"/>
    </location>
</feature>
<accession>A0ABU4Y5Z3</accession>
<keyword evidence="2" id="KW-0560">Oxidoreductase</keyword>
<name>A0ABU4Y5Z3_9HYPH</name>
<dbReference type="PANTHER" id="PTHR48106">
    <property type="entry name" value="QUINONE OXIDOREDUCTASE PIG3-RELATED"/>
    <property type="match status" value="1"/>
</dbReference>
<comment type="caution">
    <text evidence="4">The sequence shown here is derived from an EMBL/GenBank/DDBJ whole genome shotgun (WGS) entry which is preliminary data.</text>
</comment>
<dbReference type="Pfam" id="PF08240">
    <property type="entry name" value="ADH_N"/>
    <property type="match status" value="1"/>
</dbReference>
<keyword evidence="1" id="KW-0521">NADP</keyword>
<dbReference type="RefSeq" id="WP_320289520.1">
    <property type="nucleotide sequence ID" value="NZ_JAVIIW010000030.1"/>
</dbReference>
<evidence type="ECO:0000256" key="2">
    <source>
        <dbReference type="ARBA" id="ARBA00023002"/>
    </source>
</evidence>
<dbReference type="InterPro" id="IPR011032">
    <property type="entry name" value="GroES-like_sf"/>
</dbReference>
<evidence type="ECO:0000313" key="5">
    <source>
        <dbReference type="Proteomes" id="UP001287059"/>
    </source>
</evidence>
<dbReference type="Gene3D" id="3.40.50.720">
    <property type="entry name" value="NAD(P)-binding Rossmann-like Domain"/>
    <property type="match status" value="1"/>
</dbReference>
<keyword evidence="5" id="KW-1185">Reference proteome</keyword>
<dbReference type="PANTHER" id="PTHR48106:SF18">
    <property type="entry name" value="QUINONE OXIDOREDUCTASE PIG3"/>
    <property type="match status" value="1"/>
</dbReference>
<dbReference type="EMBL" id="JAVIIW010000030">
    <property type="protein sequence ID" value="MDX8481312.1"/>
    <property type="molecule type" value="Genomic_DNA"/>
</dbReference>
<evidence type="ECO:0000259" key="3">
    <source>
        <dbReference type="SMART" id="SM00829"/>
    </source>
</evidence>
<dbReference type="Gene3D" id="3.90.180.10">
    <property type="entry name" value="Medium-chain alcohol dehydrogenases, catalytic domain"/>
    <property type="match status" value="1"/>
</dbReference>
<gene>
    <name evidence="4" type="ORF">RFN28_23045</name>
</gene>
<proteinExistence type="predicted"/>
<dbReference type="InterPro" id="IPR020843">
    <property type="entry name" value="ER"/>
</dbReference>
<dbReference type="InterPro" id="IPR013154">
    <property type="entry name" value="ADH-like_N"/>
</dbReference>
<evidence type="ECO:0000256" key="1">
    <source>
        <dbReference type="ARBA" id="ARBA00022857"/>
    </source>
</evidence>
<reference evidence="4 5" key="1">
    <citation type="submission" date="2023-08" db="EMBL/GenBank/DDBJ databases">
        <title>Implementing the SeqCode for naming new Mesorhizobium species isolated from Vachellia karroo root nodules.</title>
        <authorList>
            <person name="Van Lill M."/>
        </authorList>
    </citation>
    <scope>NUCLEOTIDE SEQUENCE [LARGE SCALE GENOMIC DNA]</scope>
    <source>
        <strain evidence="4 5">VK24D</strain>
    </source>
</reference>
<dbReference type="SUPFAM" id="SSF51735">
    <property type="entry name" value="NAD(P)-binding Rossmann-fold domains"/>
    <property type="match status" value="1"/>
</dbReference>
<dbReference type="Proteomes" id="UP001287059">
    <property type="component" value="Unassembled WGS sequence"/>
</dbReference>
<protein>
    <submittedName>
        <fullName evidence="4">Zinc-binding dehydrogenase</fullName>
    </submittedName>
</protein>
<dbReference type="InterPro" id="IPR036291">
    <property type="entry name" value="NAD(P)-bd_dom_sf"/>
</dbReference>
<sequence>MKAIVFERPGAVEDVLQYQDAVVPACGPRQALIRVTARVIQPADWLFIAGQYAVKPSYPQVAGFDGAGVVEKIGSEVHGLEVGCRVAFRSPGAWADYATASLDRIYRVPVELARQLSDDVVCQFALNPLTAWGLLDLAPGGAAQRILLTAARSVVAAVAYHLAHKRGMVVERLVRSENGYRLLDSEDQTLGVGDTVSEALAKTAPYNIVLDPVGGPNTLALIERMLPGGSLFSYGILDDRPIEIKASTLLYKSLRWQGFGISGWLNRASPETLETALRECWALLADHPSKLPVIARYKLEDFRMALSIARKSAGEGKVILV</sequence>
<organism evidence="4 5">
    <name type="scientific">Mesorhizobium album</name>
    <dbReference type="NCBI Taxonomy" id="3072314"/>
    <lineage>
        <taxon>Bacteria</taxon>
        <taxon>Pseudomonadati</taxon>
        <taxon>Pseudomonadota</taxon>
        <taxon>Alphaproteobacteria</taxon>
        <taxon>Hyphomicrobiales</taxon>
        <taxon>Phyllobacteriaceae</taxon>
        <taxon>Mesorhizobium</taxon>
    </lineage>
</organism>